<sequence>MSSLPNELFAEILHWLPVKLLLRFRCVSKPWRSLIDSPGFIKLHLDRSLELSTNLSLFLRHSSGLYSIDLGSPRLSVVEMNCPLRSYSGQIPEVGSCHGLLCLCNNAGDVVIWNPSTRKHKFLPHSPVEVPQNFFVRVYGFGFDDEHDDYLLLRLVQFAVEPIESEVSIYSLKANTWRRLRGMPCFLVYPRKMGVFACGRLHWIMTRDLVSGSANLLVAFNFHTEDFEVVFLPDVIDNRLDMDVAVLGGCLCLSISNDQMGVDVWIMKEYRLNGTWAKLFSISPSQVRGPLVFVRPLAYSQNGRQVLVQWDSQNLAWYDLETECIEMVDISGMPSLFEAEVCLRTLVSVDDYGCTKRENRNARDELLAEHFNPTL</sequence>
<dbReference type="InterPro" id="IPR036047">
    <property type="entry name" value="F-box-like_dom_sf"/>
</dbReference>
<evidence type="ECO:0000313" key="2">
    <source>
        <dbReference type="EMBL" id="KAF7847332.1"/>
    </source>
</evidence>
<dbReference type="AlphaFoldDB" id="A0A8T0CKL7"/>
<dbReference type="Pfam" id="PF00646">
    <property type="entry name" value="F-box"/>
    <property type="match status" value="1"/>
</dbReference>
<accession>A0A8T0CKL7</accession>
<dbReference type="CDD" id="cd22157">
    <property type="entry name" value="F-box_AtFBW1-like"/>
    <property type="match status" value="1"/>
</dbReference>
<dbReference type="InterPro" id="IPR001810">
    <property type="entry name" value="F-box_dom"/>
</dbReference>
<gene>
    <name evidence="2" type="ORF">BT93_L3079</name>
</gene>
<organism evidence="2 3">
    <name type="scientific">Corymbia citriodora subsp. variegata</name>
    <dbReference type="NCBI Taxonomy" id="360336"/>
    <lineage>
        <taxon>Eukaryota</taxon>
        <taxon>Viridiplantae</taxon>
        <taxon>Streptophyta</taxon>
        <taxon>Embryophyta</taxon>
        <taxon>Tracheophyta</taxon>
        <taxon>Spermatophyta</taxon>
        <taxon>Magnoliopsida</taxon>
        <taxon>eudicotyledons</taxon>
        <taxon>Gunneridae</taxon>
        <taxon>Pentapetalae</taxon>
        <taxon>rosids</taxon>
        <taxon>malvids</taxon>
        <taxon>Myrtales</taxon>
        <taxon>Myrtaceae</taxon>
        <taxon>Myrtoideae</taxon>
        <taxon>Eucalypteae</taxon>
        <taxon>Corymbia</taxon>
    </lineage>
</organism>
<dbReference type="NCBIfam" id="TIGR01640">
    <property type="entry name" value="F_box_assoc_1"/>
    <property type="match status" value="1"/>
</dbReference>
<dbReference type="PROSITE" id="PS50181">
    <property type="entry name" value="FBOX"/>
    <property type="match status" value="1"/>
</dbReference>
<name>A0A8T0CKL7_CORYI</name>
<dbReference type="Gene3D" id="1.20.1280.50">
    <property type="match status" value="1"/>
</dbReference>
<dbReference type="SUPFAM" id="SSF101898">
    <property type="entry name" value="NHL repeat"/>
    <property type="match status" value="1"/>
</dbReference>
<protein>
    <recommendedName>
        <fullName evidence="1">F-box domain-containing protein</fullName>
    </recommendedName>
</protein>
<dbReference type="SUPFAM" id="SSF81383">
    <property type="entry name" value="F-box domain"/>
    <property type="match status" value="1"/>
</dbReference>
<dbReference type="PANTHER" id="PTHR31672">
    <property type="entry name" value="BNACNNG10540D PROTEIN"/>
    <property type="match status" value="1"/>
</dbReference>
<dbReference type="SMART" id="SM00256">
    <property type="entry name" value="FBOX"/>
    <property type="match status" value="1"/>
</dbReference>
<comment type="caution">
    <text evidence="2">The sequence shown here is derived from an EMBL/GenBank/DDBJ whole genome shotgun (WGS) entry which is preliminary data.</text>
</comment>
<proteinExistence type="predicted"/>
<dbReference type="Proteomes" id="UP000806378">
    <property type="component" value="Unassembled WGS sequence"/>
</dbReference>
<dbReference type="EMBL" id="MU090936">
    <property type="protein sequence ID" value="KAF7847332.1"/>
    <property type="molecule type" value="Genomic_DNA"/>
</dbReference>
<dbReference type="InterPro" id="IPR017451">
    <property type="entry name" value="F-box-assoc_interact_dom"/>
</dbReference>
<dbReference type="PANTHER" id="PTHR31672:SF13">
    <property type="entry name" value="F-BOX PROTEIN CPR30-LIKE"/>
    <property type="match status" value="1"/>
</dbReference>
<evidence type="ECO:0000259" key="1">
    <source>
        <dbReference type="PROSITE" id="PS50181"/>
    </source>
</evidence>
<keyword evidence="3" id="KW-1185">Reference proteome</keyword>
<dbReference type="InterPro" id="IPR006527">
    <property type="entry name" value="F-box-assoc_dom_typ1"/>
</dbReference>
<evidence type="ECO:0000313" key="3">
    <source>
        <dbReference type="Proteomes" id="UP000806378"/>
    </source>
</evidence>
<dbReference type="Pfam" id="PF07734">
    <property type="entry name" value="FBA_1"/>
    <property type="match status" value="1"/>
</dbReference>
<dbReference type="Gramene" id="rna-gnl|WGS:JABURB|Cocit.L3079.1">
    <property type="protein sequence ID" value="cds-KAF7847332.1"/>
    <property type="gene ID" value="gene-BT93_L3079"/>
</dbReference>
<dbReference type="InterPro" id="IPR050796">
    <property type="entry name" value="SCF_F-box_component"/>
</dbReference>
<dbReference type="OrthoDB" id="591557at2759"/>
<reference evidence="2" key="1">
    <citation type="submission" date="2020-05" db="EMBL/GenBank/DDBJ databases">
        <title>WGS assembly of Corymbia citriodora subspecies variegata.</title>
        <authorList>
            <person name="Barry K."/>
            <person name="Hundley H."/>
            <person name="Shu S."/>
            <person name="Jenkins J."/>
            <person name="Grimwood J."/>
            <person name="Baten A."/>
        </authorList>
    </citation>
    <scope>NUCLEOTIDE SEQUENCE</scope>
    <source>
        <strain evidence="2">CV2-018</strain>
    </source>
</reference>
<feature type="domain" description="F-box" evidence="1">
    <location>
        <begin position="1"/>
        <end position="43"/>
    </location>
</feature>